<dbReference type="PROSITE" id="PS51462">
    <property type="entry name" value="NUDIX"/>
    <property type="match status" value="1"/>
</dbReference>
<dbReference type="PANTHER" id="PTHR11839:SF18">
    <property type="entry name" value="NUDIX HYDROLASE DOMAIN-CONTAINING PROTEIN"/>
    <property type="match status" value="1"/>
</dbReference>
<gene>
    <name evidence="4" type="ORF">SAMN02910451_02367</name>
</gene>
<evidence type="ECO:0000313" key="5">
    <source>
        <dbReference type="Proteomes" id="UP000183047"/>
    </source>
</evidence>
<dbReference type="InterPro" id="IPR000086">
    <property type="entry name" value="NUDIX_hydrolase_dom"/>
</dbReference>
<dbReference type="GO" id="GO:0006753">
    <property type="term" value="P:nucleoside phosphate metabolic process"/>
    <property type="evidence" value="ECO:0007669"/>
    <property type="project" value="TreeGrafter"/>
</dbReference>
<evidence type="ECO:0000259" key="3">
    <source>
        <dbReference type="PROSITE" id="PS51462"/>
    </source>
</evidence>
<dbReference type="Pfam" id="PF00293">
    <property type="entry name" value="NUDIX"/>
    <property type="match status" value="1"/>
</dbReference>
<dbReference type="AlphaFoldDB" id="A0A1G5FCY7"/>
<protein>
    <submittedName>
        <fullName evidence="4">ADP-ribose pyrophosphatase</fullName>
    </submittedName>
</protein>
<dbReference type="InterPro" id="IPR015797">
    <property type="entry name" value="NUDIX_hydrolase-like_dom_sf"/>
</dbReference>
<dbReference type="GO" id="GO:0019693">
    <property type="term" value="P:ribose phosphate metabolic process"/>
    <property type="evidence" value="ECO:0007669"/>
    <property type="project" value="TreeGrafter"/>
</dbReference>
<dbReference type="Gene3D" id="3.90.79.10">
    <property type="entry name" value="Nucleoside Triphosphate Pyrophosphohydrolase"/>
    <property type="match status" value="1"/>
</dbReference>
<dbReference type="CDD" id="cd03424">
    <property type="entry name" value="NUDIX_ADPRase_Nudt5_UGPPase_Nudt14"/>
    <property type="match status" value="1"/>
</dbReference>
<keyword evidence="2" id="KW-0378">Hydrolase</keyword>
<name>A0A1G5FCY7_9FIRM</name>
<evidence type="ECO:0000256" key="1">
    <source>
        <dbReference type="ARBA" id="ARBA00001946"/>
    </source>
</evidence>
<organism evidence="4 5">
    <name type="scientific">Butyrivibrio hungatei</name>
    <dbReference type="NCBI Taxonomy" id="185008"/>
    <lineage>
        <taxon>Bacteria</taxon>
        <taxon>Bacillati</taxon>
        <taxon>Bacillota</taxon>
        <taxon>Clostridia</taxon>
        <taxon>Lachnospirales</taxon>
        <taxon>Lachnospiraceae</taxon>
        <taxon>Butyrivibrio</taxon>
    </lineage>
</organism>
<dbReference type="OrthoDB" id="9788922at2"/>
<proteinExistence type="predicted"/>
<accession>A0A1G5FCY7</accession>
<sequence length="219" mass="24632">MEGPKITKEKVKTVLDKGFIRVFDLQYEEGRHYFDATRRPLEELVSVKNEEEFAKMVPDAVSCVVIIEDGDEPKLLLSYEYRYPVGRFLLGVPAGLVDPEDKSAKSPVITTAIREIHEETGIVVDETKDEIFVINPLLFSTPGMTDESNALVGVVLKGHDLSALTQSGAEGQECFDGFVLVDKAKAKELLKNGLDDRGHYYSVYTWSALMYFLSDMWKK</sequence>
<dbReference type="PANTHER" id="PTHR11839">
    <property type="entry name" value="UDP/ADP-SUGAR PYROPHOSPHATASE"/>
    <property type="match status" value="1"/>
</dbReference>
<dbReference type="EMBL" id="FMUR01000014">
    <property type="protein sequence ID" value="SCY37106.1"/>
    <property type="molecule type" value="Genomic_DNA"/>
</dbReference>
<dbReference type="Proteomes" id="UP000183047">
    <property type="component" value="Unassembled WGS sequence"/>
</dbReference>
<evidence type="ECO:0000313" key="4">
    <source>
        <dbReference type="EMBL" id="SCY37106.1"/>
    </source>
</evidence>
<evidence type="ECO:0000256" key="2">
    <source>
        <dbReference type="ARBA" id="ARBA00022801"/>
    </source>
</evidence>
<comment type="cofactor">
    <cofactor evidence="1">
        <name>Mg(2+)</name>
        <dbReference type="ChEBI" id="CHEBI:18420"/>
    </cofactor>
</comment>
<dbReference type="RefSeq" id="WP_074462835.1">
    <property type="nucleotide sequence ID" value="NZ_FMUR01000014.1"/>
</dbReference>
<dbReference type="SUPFAM" id="SSF55811">
    <property type="entry name" value="Nudix"/>
    <property type="match status" value="1"/>
</dbReference>
<reference evidence="5" key="1">
    <citation type="submission" date="2016-10" db="EMBL/GenBank/DDBJ databases">
        <authorList>
            <person name="Varghese N."/>
            <person name="Submissions S."/>
        </authorList>
    </citation>
    <scope>NUCLEOTIDE SEQUENCE [LARGE SCALE GENOMIC DNA]</scope>
    <source>
        <strain evidence="5">XBD2006</strain>
    </source>
</reference>
<feature type="domain" description="Nudix hydrolase" evidence="3">
    <location>
        <begin position="56"/>
        <end position="209"/>
    </location>
</feature>
<dbReference type="GO" id="GO:0016787">
    <property type="term" value="F:hydrolase activity"/>
    <property type="evidence" value="ECO:0007669"/>
    <property type="project" value="UniProtKB-KW"/>
</dbReference>
<keyword evidence="5" id="KW-1185">Reference proteome</keyword>